<dbReference type="OrthoDB" id="7779121at2"/>
<dbReference type="Proteomes" id="UP000218023">
    <property type="component" value="Unassembled WGS sequence"/>
</dbReference>
<organism evidence="1 2">
    <name type="scientific">Paracoccus salipaludis</name>
    <dbReference type="NCBI Taxonomy" id="2032623"/>
    <lineage>
        <taxon>Bacteria</taxon>
        <taxon>Pseudomonadati</taxon>
        <taxon>Pseudomonadota</taxon>
        <taxon>Alphaproteobacteria</taxon>
        <taxon>Rhodobacterales</taxon>
        <taxon>Paracoccaceae</taxon>
        <taxon>Paracoccus</taxon>
    </lineage>
</organism>
<gene>
    <name evidence="1" type="ORF">CK240_07810</name>
</gene>
<dbReference type="AlphaFoldDB" id="A0A2A2GKV7"/>
<evidence type="ECO:0000313" key="2">
    <source>
        <dbReference type="Proteomes" id="UP000218023"/>
    </source>
</evidence>
<evidence type="ECO:0000313" key="1">
    <source>
        <dbReference type="EMBL" id="PAU97382.1"/>
    </source>
</evidence>
<protein>
    <recommendedName>
        <fullName evidence="3">DUF1127 domain-containing protein</fullName>
    </recommendedName>
</protein>
<proteinExistence type="predicted"/>
<keyword evidence="2" id="KW-1185">Reference proteome</keyword>
<comment type="caution">
    <text evidence="1">The sequence shown here is derived from an EMBL/GenBank/DDBJ whole genome shotgun (WGS) entry which is preliminary data.</text>
</comment>
<sequence length="82" mass="9291">MATTTECGVAPATRGWRLRGFWAGRRMRAQHRAEVARLETMPEYLRKDIGLDSGLPLSGFQNGGRTFVSQGVIDRTLSDWHW</sequence>
<dbReference type="RefSeq" id="WP_095639789.1">
    <property type="nucleotide sequence ID" value="NZ_NSJZ01000005.1"/>
</dbReference>
<dbReference type="EMBL" id="NSJZ01000005">
    <property type="protein sequence ID" value="PAU97382.1"/>
    <property type="molecule type" value="Genomic_DNA"/>
</dbReference>
<name>A0A2A2GKV7_9RHOB</name>
<reference evidence="1 2" key="1">
    <citation type="submission" date="2017-09" db="EMBL/GenBank/DDBJ databases">
        <title>Paracoccus alkalisoli sp. nov., isolated from saline alkaline soil.</title>
        <authorList>
            <person name="Dong X."/>
            <person name="Zhang G."/>
        </authorList>
    </citation>
    <scope>NUCLEOTIDE SEQUENCE [LARGE SCALE GENOMIC DNA]</scope>
    <source>
        <strain evidence="1 2">WN007</strain>
    </source>
</reference>
<evidence type="ECO:0008006" key="3">
    <source>
        <dbReference type="Google" id="ProtNLM"/>
    </source>
</evidence>
<accession>A0A2A2GKV7</accession>